<organism evidence="2 3">
    <name type="scientific">Methylomonas fluvii</name>
    <dbReference type="NCBI Taxonomy" id="1854564"/>
    <lineage>
        <taxon>Bacteria</taxon>
        <taxon>Pseudomonadati</taxon>
        <taxon>Pseudomonadota</taxon>
        <taxon>Gammaproteobacteria</taxon>
        <taxon>Methylococcales</taxon>
        <taxon>Methylococcaceae</taxon>
        <taxon>Methylomonas</taxon>
    </lineage>
</organism>
<gene>
    <name evidence="2" type="ORF">EBB_20950</name>
</gene>
<sequence length="121" mass="13700">MKTVKPQSRIKSVENLVTPGEAAQLARRLPDANLINARKEHREATRANLHANKQRMETDRSNRLIALNKTIVQQNAELLEKDWQLFTARATALIAVLTTVFILYRWLAAPVIAMAGLECRL</sequence>
<dbReference type="RefSeq" id="WP_192395651.1">
    <property type="nucleotide sequence ID" value="NZ_CAJHIU010000003.1"/>
</dbReference>
<accession>A0ABR9DJB7</accession>
<feature type="transmembrane region" description="Helical" evidence="1">
    <location>
        <begin position="86"/>
        <end position="107"/>
    </location>
</feature>
<evidence type="ECO:0000313" key="2">
    <source>
        <dbReference type="EMBL" id="MBD9362921.1"/>
    </source>
</evidence>
<dbReference type="EMBL" id="JACXST010000003">
    <property type="protein sequence ID" value="MBD9362921.1"/>
    <property type="molecule type" value="Genomic_DNA"/>
</dbReference>
<evidence type="ECO:0000313" key="3">
    <source>
        <dbReference type="Proteomes" id="UP000641152"/>
    </source>
</evidence>
<evidence type="ECO:0000256" key="1">
    <source>
        <dbReference type="SAM" id="Phobius"/>
    </source>
</evidence>
<keyword evidence="3" id="KW-1185">Reference proteome</keyword>
<dbReference type="Proteomes" id="UP000641152">
    <property type="component" value="Unassembled WGS sequence"/>
</dbReference>
<name>A0ABR9DJB7_9GAMM</name>
<reference evidence="2 3" key="1">
    <citation type="submission" date="2020-09" db="EMBL/GenBank/DDBJ databases">
        <title>Methylomonas albis sp. nov. and Methylomonas fluvii sp. nov.: Two cold-adapted methanotrophs from the River Elbe and an amended description of Methylovulum psychrotolerans strain Eb1.</title>
        <authorList>
            <person name="Bussmann I.K."/>
            <person name="Klings K.-W."/>
            <person name="Warnstedt J."/>
            <person name="Hoppert M."/>
            <person name="Saborowski A."/>
            <person name="Horn F."/>
            <person name="Liebner S."/>
        </authorList>
    </citation>
    <scope>NUCLEOTIDE SEQUENCE [LARGE SCALE GENOMIC DNA]</scope>
    <source>
        <strain evidence="2 3">EbB</strain>
    </source>
</reference>
<keyword evidence="1" id="KW-0812">Transmembrane</keyword>
<keyword evidence="1" id="KW-0472">Membrane</keyword>
<protein>
    <submittedName>
        <fullName evidence="2">Uncharacterized protein</fullName>
    </submittedName>
</protein>
<proteinExistence type="predicted"/>
<keyword evidence="1" id="KW-1133">Transmembrane helix</keyword>
<comment type="caution">
    <text evidence="2">The sequence shown here is derived from an EMBL/GenBank/DDBJ whole genome shotgun (WGS) entry which is preliminary data.</text>
</comment>